<evidence type="ECO:0000256" key="2">
    <source>
        <dbReference type="ARBA" id="ARBA00009967"/>
    </source>
</evidence>
<protein>
    <submittedName>
        <fullName evidence="10">Prenylcysteine oxidase-like protein 1</fullName>
    </submittedName>
</protein>
<keyword evidence="3" id="KW-0285">Flavoprotein</keyword>
<dbReference type="GO" id="GO:0001735">
    <property type="term" value="F:prenylcysteine oxidase activity"/>
    <property type="evidence" value="ECO:0007669"/>
    <property type="project" value="InterPro"/>
</dbReference>
<keyword evidence="6" id="KW-0560">Oxidoreductase</keyword>
<keyword evidence="5" id="KW-0274">FAD</keyword>
<organism evidence="10 11">
    <name type="scientific">Corynespora cassiicola Philippines</name>
    <dbReference type="NCBI Taxonomy" id="1448308"/>
    <lineage>
        <taxon>Eukaryota</taxon>
        <taxon>Fungi</taxon>
        <taxon>Dikarya</taxon>
        <taxon>Ascomycota</taxon>
        <taxon>Pezizomycotina</taxon>
        <taxon>Dothideomycetes</taxon>
        <taxon>Pleosporomycetidae</taxon>
        <taxon>Pleosporales</taxon>
        <taxon>Corynesporascaceae</taxon>
        <taxon>Corynespora</taxon>
    </lineage>
</organism>
<feature type="chain" id="PRO_5015730886" evidence="8">
    <location>
        <begin position="19"/>
        <end position="533"/>
    </location>
</feature>
<gene>
    <name evidence="10" type="ORF">BS50DRAFT_560161</name>
</gene>
<dbReference type="Pfam" id="PF13450">
    <property type="entry name" value="NAD_binding_8"/>
    <property type="match status" value="1"/>
</dbReference>
<evidence type="ECO:0000256" key="8">
    <source>
        <dbReference type="SAM" id="SignalP"/>
    </source>
</evidence>
<dbReference type="InterPro" id="IPR036188">
    <property type="entry name" value="FAD/NAD-bd_sf"/>
</dbReference>
<evidence type="ECO:0000256" key="6">
    <source>
        <dbReference type="ARBA" id="ARBA00023002"/>
    </source>
</evidence>
<evidence type="ECO:0000313" key="10">
    <source>
        <dbReference type="EMBL" id="PSN62596.1"/>
    </source>
</evidence>
<proteinExistence type="inferred from homology"/>
<evidence type="ECO:0000256" key="1">
    <source>
        <dbReference type="ARBA" id="ARBA00001974"/>
    </source>
</evidence>
<evidence type="ECO:0000256" key="3">
    <source>
        <dbReference type="ARBA" id="ARBA00022630"/>
    </source>
</evidence>
<comment type="similarity">
    <text evidence="2">Belongs to the prenylcysteine oxidase family.</text>
</comment>
<accession>A0A2T2NBH2</accession>
<feature type="domain" description="Prenylcysteine lyase" evidence="9">
    <location>
        <begin position="142"/>
        <end position="508"/>
    </location>
</feature>
<sequence length="533" mass="57837">MRPAQAITGLQLLPLSAALRSSGNGVLQQPEMAAKRVAIIGAGAGGSSAAYHLSQNAKEAGIPADIHVFERSARVGGRCTTVNAWNDPTTPVELGASIFVEVNHILVEAAKTFNLSADSKETTVEGVPDLGVWNGHEFVVITESGDSWWDKAKLLWRYGWAPIKTNRLMKETVGKFLKMYEAPLFPWKSLTEVTETVGLTGTFSSTGEQFLKQGGIGDLFATEIIQASTRVNYAQNLGLIHGLETMVCMATNGAMAIDGGNYQIFENMVNSSSTISTHLNTQIAKVSKQSDNTYNLTTKSGETSNFDTVIIATPLQFSELDIDPRPKHVPDVIPYVKLHVTLFASPHRLDPKAFNLDPDKNVPQYVLTTLPPGENPGADPNGVGAPGFLSISNHGSGINPHTSRSELLYKIFSPMPINATFLSHILGKDIGDGEAKHGSRDGAVSWIYHKTWHSYPYMYPRVTFDEIRLDGDGLWYTSAIESFISTMETSALMGKNVAKLVANGWVEGKEGKVEGEGDWAYVAADQKPLKAKL</sequence>
<dbReference type="InterPro" id="IPR017046">
    <property type="entry name" value="Prenylcysteine_Oxase1"/>
</dbReference>
<dbReference type="PANTHER" id="PTHR15944">
    <property type="entry name" value="FARNESYLCYSTEINE LYASE"/>
    <property type="match status" value="1"/>
</dbReference>
<evidence type="ECO:0000256" key="4">
    <source>
        <dbReference type="ARBA" id="ARBA00022729"/>
    </source>
</evidence>
<dbReference type="PIRSF" id="PIRSF036292">
    <property type="entry name" value="Prenylcysteine_oxidase"/>
    <property type="match status" value="1"/>
</dbReference>
<dbReference type="STRING" id="1448308.A0A2T2NBH2"/>
<keyword evidence="7" id="KW-0325">Glycoprotein</keyword>
<dbReference type="Gene3D" id="3.50.50.60">
    <property type="entry name" value="FAD/NAD(P)-binding domain"/>
    <property type="match status" value="2"/>
</dbReference>
<dbReference type="AlphaFoldDB" id="A0A2T2NBH2"/>
<keyword evidence="4 8" id="KW-0732">Signal</keyword>
<dbReference type="OrthoDB" id="437369at2759"/>
<evidence type="ECO:0000256" key="7">
    <source>
        <dbReference type="ARBA" id="ARBA00023180"/>
    </source>
</evidence>
<dbReference type="GO" id="GO:0030327">
    <property type="term" value="P:prenylated protein catabolic process"/>
    <property type="evidence" value="ECO:0007669"/>
    <property type="project" value="TreeGrafter"/>
</dbReference>
<evidence type="ECO:0000256" key="5">
    <source>
        <dbReference type="ARBA" id="ARBA00022827"/>
    </source>
</evidence>
<dbReference type="EMBL" id="KZ678141">
    <property type="protein sequence ID" value="PSN62596.1"/>
    <property type="molecule type" value="Genomic_DNA"/>
</dbReference>
<dbReference type="InterPro" id="IPR010795">
    <property type="entry name" value="Prenylcys_lyase"/>
</dbReference>
<evidence type="ECO:0000259" key="9">
    <source>
        <dbReference type="Pfam" id="PF07156"/>
    </source>
</evidence>
<reference evidence="10 11" key="1">
    <citation type="journal article" date="2018" name="Front. Microbiol.">
        <title>Genome-Wide Analysis of Corynespora cassiicola Leaf Fall Disease Putative Effectors.</title>
        <authorList>
            <person name="Lopez D."/>
            <person name="Ribeiro S."/>
            <person name="Label P."/>
            <person name="Fumanal B."/>
            <person name="Venisse J.S."/>
            <person name="Kohler A."/>
            <person name="de Oliveira R.R."/>
            <person name="Labutti K."/>
            <person name="Lipzen A."/>
            <person name="Lail K."/>
            <person name="Bauer D."/>
            <person name="Ohm R.A."/>
            <person name="Barry K.W."/>
            <person name="Spatafora J."/>
            <person name="Grigoriev I.V."/>
            <person name="Martin F.M."/>
            <person name="Pujade-Renaud V."/>
        </authorList>
    </citation>
    <scope>NUCLEOTIDE SEQUENCE [LARGE SCALE GENOMIC DNA]</scope>
    <source>
        <strain evidence="10 11">Philippines</strain>
    </source>
</reference>
<keyword evidence="11" id="KW-1185">Reference proteome</keyword>
<dbReference type="SUPFAM" id="SSF51905">
    <property type="entry name" value="FAD/NAD(P)-binding domain"/>
    <property type="match status" value="1"/>
</dbReference>
<name>A0A2T2NBH2_CORCC</name>
<dbReference type="GO" id="GO:0030328">
    <property type="term" value="P:prenylcysteine catabolic process"/>
    <property type="evidence" value="ECO:0007669"/>
    <property type="project" value="InterPro"/>
</dbReference>
<evidence type="ECO:0000313" key="11">
    <source>
        <dbReference type="Proteomes" id="UP000240883"/>
    </source>
</evidence>
<dbReference type="PANTHER" id="PTHR15944:SF0">
    <property type="entry name" value="PRENYLCYSTEINE LYASE DOMAIN-CONTAINING PROTEIN"/>
    <property type="match status" value="1"/>
</dbReference>
<comment type="cofactor">
    <cofactor evidence="1">
        <name>FAD</name>
        <dbReference type="ChEBI" id="CHEBI:57692"/>
    </cofactor>
</comment>
<dbReference type="Proteomes" id="UP000240883">
    <property type="component" value="Unassembled WGS sequence"/>
</dbReference>
<dbReference type="Pfam" id="PF07156">
    <property type="entry name" value="Prenylcys_lyase"/>
    <property type="match status" value="1"/>
</dbReference>
<feature type="signal peptide" evidence="8">
    <location>
        <begin position="1"/>
        <end position="18"/>
    </location>
</feature>